<dbReference type="EMBL" id="JBHSCF010000043">
    <property type="protein sequence ID" value="MFC4189594.1"/>
    <property type="molecule type" value="Genomic_DNA"/>
</dbReference>
<comment type="caution">
    <text evidence="3">The sequence shown here is derived from an EMBL/GenBank/DDBJ whole genome shotgun (WGS) entry which is preliminary data.</text>
</comment>
<feature type="compositionally biased region" description="Low complexity" evidence="1">
    <location>
        <begin position="192"/>
        <end position="201"/>
    </location>
</feature>
<evidence type="ECO:0000313" key="4">
    <source>
        <dbReference type="Proteomes" id="UP001595871"/>
    </source>
</evidence>
<feature type="compositionally biased region" description="Gly residues" evidence="1">
    <location>
        <begin position="119"/>
        <end position="131"/>
    </location>
</feature>
<dbReference type="Proteomes" id="UP001595871">
    <property type="component" value="Unassembled WGS sequence"/>
</dbReference>
<dbReference type="RefSeq" id="WP_200696883.1">
    <property type="nucleotide sequence ID" value="NZ_BAAAYA010000008.1"/>
</dbReference>
<gene>
    <name evidence="3" type="ORF">ACFO3R_24865</name>
</gene>
<feature type="compositionally biased region" description="Low complexity" evidence="1">
    <location>
        <begin position="215"/>
        <end position="231"/>
    </location>
</feature>
<accession>A0ABV8NAW8</accession>
<protein>
    <submittedName>
        <fullName evidence="3">Uncharacterized protein</fullName>
    </submittedName>
</protein>
<feature type="transmembrane region" description="Helical" evidence="2">
    <location>
        <begin position="90"/>
        <end position="109"/>
    </location>
</feature>
<feature type="transmembrane region" description="Helical" evidence="2">
    <location>
        <begin position="348"/>
        <end position="366"/>
    </location>
</feature>
<reference evidence="4" key="1">
    <citation type="journal article" date="2019" name="Int. J. Syst. Evol. Microbiol.">
        <title>The Global Catalogue of Microorganisms (GCM) 10K type strain sequencing project: providing services to taxonomists for standard genome sequencing and annotation.</title>
        <authorList>
            <consortium name="The Broad Institute Genomics Platform"/>
            <consortium name="The Broad Institute Genome Sequencing Center for Infectious Disease"/>
            <person name="Wu L."/>
            <person name="Ma J."/>
        </authorList>
    </citation>
    <scope>NUCLEOTIDE SEQUENCE [LARGE SCALE GENOMIC DNA]</scope>
    <source>
        <strain evidence="4">CCM 3243</strain>
    </source>
</reference>
<keyword evidence="4" id="KW-1185">Reference proteome</keyword>
<evidence type="ECO:0000313" key="3">
    <source>
        <dbReference type="EMBL" id="MFC4189594.1"/>
    </source>
</evidence>
<proteinExistence type="predicted"/>
<keyword evidence="2" id="KW-0812">Transmembrane</keyword>
<keyword evidence="2" id="KW-0472">Membrane</keyword>
<feature type="region of interest" description="Disordered" evidence="1">
    <location>
        <begin position="1"/>
        <end position="61"/>
    </location>
</feature>
<organism evidence="3 4">
    <name type="scientific">Streptomyces flavovirens</name>
    <dbReference type="NCBI Taxonomy" id="52258"/>
    <lineage>
        <taxon>Bacteria</taxon>
        <taxon>Bacillati</taxon>
        <taxon>Actinomycetota</taxon>
        <taxon>Actinomycetes</taxon>
        <taxon>Kitasatosporales</taxon>
        <taxon>Streptomycetaceae</taxon>
        <taxon>Streptomyces</taxon>
    </lineage>
</organism>
<feature type="compositionally biased region" description="Gly residues" evidence="1">
    <location>
        <begin position="140"/>
        <end position="178"/>
    </location>
</feature>
<evidence type="ECO:0000256" key="2">
    <source>
        <dbReference type="SAM" id="Phobius"/>
    </source>
</evidence>
<keyword evidence="2" id="KW-1133">Transmembrane helix</keyword>
<name>A0ABV8NAW8_9ACTN</name>
<feature type="region of interest" description="Disordered" evidence="1">
    <location>
        <begin position="114"/>
        <end position="293"/>
    </location>
</feature>
<sequence length="694" mass="72653">MSDTLATTSTKAPPDTEPPAPETMTTTVEGPDGQSLPIEITLNEPADDTTPTDSRASRSPVRAWPLALFGTEAATTGASALYTAAGTTGVLAAAGVAAGGGVIAAAAAARRARRNSRAGRGGGGLGSGRGGSRSALGSTGRSGGGSGPRGGSRTGGTGRRTGLGTSGRSGGSGRGGGAQRSLGAVSTSASKPRTGPRSTSPSGGGASLPKQPRNGLGSSPGGRSPSRAGLGQQRHGNDRQDASGGRAGILRRLGLRRDKSNSKETSGFGGDKPGTDKAQYAGPTSKGPARSTLRAWTRRAARTAMRGVAAARGLGRKAADSPTTQSMREQIRNARRAALKKGKAGMRYLLRSALAKVAAGAVGALALVPGLLLRGLAATAGGLLRFLRLAPRNGVKWGARFTRWSIQVAKAVHTRLMRKAKNAWTRDTRPDALTDFDEPGHTRPLNPADPFGTDYFGGNLVSVFQRETEAVRDAYATYEPPMMLAVAAEYWGLPEGVTSVAEAVRQLAVNTADKYPADAKMADLVAQVYALLHHAAQKAAEVGPLFAKVHEHDLRRYEEPRPGEHMWNILERRQDGGFDQRQPSQFVAVSQDVAHVYARYEPGHMNQVAAEYEGVPAGIENVAAAINLLQVRSNDRYPVDKQIVDAIADIHQLLMAAASAAQELMPNFRRLHAPDISRHEAPRNGEEGEAMWDV</sequence>
<feature type="compositionally biased region" description="Polar residues" evidence="1">
    <location>
        <begin position="1"/>
        <end position="11"/>
    </location>
</feature>
<evidence type="ECO:0000256" key="1">
    <source>
        <dbReference type="SAM" id="MobiDB-lite"/>
    </source>
</evidence>